<sequence>MSPNYREAIEEILRFKKHFDRIDPRIPKKLVGELGEFYVLRKLEKLGLQPEHKGGHSGYDIYLADDKRIEVRTSLWKNEGVYPDKSIRFWGWKVESRNQKKQEKFDYLIGVGLTDDFSKPQFYIFTYKQAFSVGNTLIRRFSNIKKKIHLFENKRAYRKAIKLRPALVTPYERRINLKKSKFLNRWEKIK</sequence>
<reference evidence="1" key="1">
    <citation type="submission" date="2020-07" db="EMBL/GenBank/DDBJ databases">
        <title>Huge and variable diversity of episymbiotic CPR bacteria and DPANN archaea in groundwater ecosystems.</title>
        <authorList>
            <person name="He C.Y."/>
            <person name="Keren R."/>
            <person name="Whittaker M."/>
            <person name="Farag I.F."/>
            <person name="Doudna J."/>
            <person name="Cate J.H.D."/>
            <person name="Banfield J.F."/>
        </authorList>
    </citation>
    <scope>NUCLEOTIDE SEQUENCE</scope>
    <source>
        <strain evidence="1">NC_groundwater_1225_Ag_S-0.1um_56_177</strain>
    </source>
</reference>
<gene>
    <name evidence="1" type="ORF">HY473_02670</name>
</gene>
<dbReference type="EMBL" id="JACQMI010000019">
    <property type="protein sequence ID" value="MBI4132963.1"/>
    <property type="molecule type" value="Genomic_DNA"/>
</dbReference>
<dbReference type="AlphaFoldDB" id="A0A932YX55"/>
<organism evidence="1 2">
    <name type="scientific">Candidatus Sungiibacteriota bacterium</name>
    <dbReference type="NCBI Taxonomy" id="2750080"/>
    <lineage>
        <taxon>Bacteria</taxon>
        <taxon>Candidatus Sungiibacteriota</taxon>
    </lineage>
</organism>
<proteinExistence type="predicted"/>
<evidence type="ECO:0000313" key="2">
    <source>
        <dbReference type="Proteomes" id="UP000756703"/>
    </source>
</evidence>
<evidence type="ECO:0000313" key="1">
    <source>
        <dbReference type="EMBL" id="MBI4132963.1"/>
    </source>
</evidence>
<protein>
    <submittedName>
        <fullName evidence="1">Uncharacterized protein</fullName>
    </submittedName>
</protein>
<comment type="caution">
    <text evidence="1">The sequence shown here is derived from an EMBL/GenBank/DDBJ whole genome shotgun (WGS) entry which is preliminary data.</text>
</comment>
<accession>A0A932YX55</accession>
<name>A0A932YX55_9BACT</name>
<dbReference type="Proteomes" id="UP000756703">
    <property type="component" value="Unassembled WGS sequence"/>
</dbReference>